<dbReference type="OrthoDB" id="5380163at2759"/>
<dbReference type="InterPro" id="IPR023167">
    <property type="entry name" value="Yap1_redox_dom_sf"/>
</dbReference>
<evidence type="ECO:0000256" key="4">
    <source>
        <dbReference type="SAM" id="MobiDB-lite"/>
    </source>
</evidence>
<evidence type="ECO:0000259" key="5">
    <source>
        <dbReference type="Pfam" id="PF08601"/>
    </source>
</evidence>
<dbReference type="CDD" id="cd14688">
    <property type="entry name" value="bZIP_YAP"/>
    <property type="match status" value="1"/>
</dbReference>
<organism evidence="6 7">
    <name type="scientific">Aulographum hederae CBS 113979</name>
    <dbReference type="NCBI Taxonomy" id="1176131"/>
    <lineage>
        <taxon>Eukaryota</taxon>
        <taxon>Fungi</taxon>
        <taxon>Dikarya</taxon>
        <taxon>Ascomycota</taxon>
        <taxon>Pezizomycotina</taxon>
        <taxon>Dothideomycetes</taxon>
        <taxon>Pleosporomycetidae</taxon>
        <taxon>Aulographales</taxon>
        <taxon>Aulographaceae</taxon>
    </lineage>
</organism>
<feature type="region of interest" description="Disordered" evidence="4">
    <location>
        <begin position="92"/>
        <end position="203"/>
    </location>
</feature>
<dbReference type="SUPFAM" id="SSF111430">
    <property type="entry name" value="YAP1 redox domain"/>
    <property type="match status" value="1"/>
</dbReference>
<feature type="compositionally biased region" description="Polar residues" evidence="4">
    <location>
        <begin position="221"/>
        <end position="245"/>
    </location>
</feature>
<dbReference type="Gene3D" id="1.10.238.100">
    <property type="entry name" value="YAP1 redox domain. Chain B"/>
    <property type="match status" value="1"/>
</dbReference>
<feature type="compositionally biased region" description="Low complexity" evidence="4">
    <location>
        <begin position="1"/>
        <end position="16"/>
    </location>
</feature>
<feature type="compositionally biased region" description="Polar residues" evidence="4">
    <location>
        <begin position="306"/>
        <end position="334"/>
    </location>
</feature>
<dbReference type="GO" id="GO:0005737">
    <property type="term" value="C:cytoplasm"/>
    <property type="evidence" value="ECO:0007669"/>
    <property type="project" value="UniProtKB-SubCell"/>
</dbReference>
<dbReference type="Proteomes" id="UP000800041">
    <property type="component" value="Unassembled WGS sequence"/>
</dbReference>
<feature type="compositionally biased region" description="Basic and acidic residues" evidence="4">
    <location>
        <begin position="118"/>
        <end position="128"/>
    </location>
</feature>
<dbReference type="EMBL" id="ML977165">
    <property type="protein sequence ID" value="KAF1984910.1"/>
    <property type="molecule type" value="Genomic_DNA"/>
</dbReference>
<feature type="compositionally biased region" description="Low complexity" evidence="4">
    <location>
        <begin position="480"/>
        <end position="493"/>
    </location>
</feature>
<comment type="subcellular location">
    <subcellularLocation>
        <location evidence="2">Cytoplasm</location>
    </subcellularLocation>
    <subcellularLocation>
        <location evidence="1">Nucleus</location>
    </subcellularLocation>
</comment>
<dbReference type="GO" id="GO:0000976">
    <property type="term" value="F:transcription cis-regulatory region binding"/>
    <property type="evidence" value="ECO:0007669"/>
    <property type="project" value="InterPro"/>
</dbReference>
<dbReference type="AlphaFoldDB" id="A0A6G1GVW3"/>
<feature type="compositionally biased region" description="Polar residues" evidence="4">
    <location>
        <begin position="409"/>
        <end position="432"/>
    </location>
</feature>
<feature type="compositionally biased region" description="Polar residues" evidence="4">
    <location>
        <begin position="347"/>
        <end position="391"/>
    </location>
</feature>
<dbReference type="PANTHER" id="PTHR40621">
    <property type="entry name" value="TRANSCRIPTION FACTOR KAPC-RELATED"/>
    <property type="match status" value="1"/>
</dbReference>
<name>A0A6G1GVW3_9PEZI</name>
<dbReference type="InterPro" id="IPR013910">
    <property type="entry name" value="TF_PAP1"/>
</dbReference>
<evidence type="ECO:0000256" key="3">
    <source>
        <dbReference type="ARBA" id="ARBA00023242"/>
    </source>
</evidence>
<feature type="compositionally biased region" description="Low complexity" evidence="4">
    <location>
        <begin position="392"/>
        <end position="406"/>
    </location>
</feature>
<evidence type="ECO:0000313" key="6">
    <source>
        <dbReference type="EMBL" id="KAF1984910.1"/>
    </source>
</evidence>
<dbReference type="Pfam" id="PF08601">
    <property type="entry name" value="PAP1"/>
    <property type="match status" value="1"/>
</dbReference>
<protein>
    <submittedName>
        <fullName evidence="6">PAP1-domain-containing protein</fullName>
    </submittedName>
</protein>
<feature type="domain" description="Transcription factor PAP1" evidence="5">
    <location>
        <begin position="254"/>
        <end position="671"/>
    </location>
</feature>
<feature type="compositionally biased region" description="Basic and acidic residues" evidence="4">
    <location>
        <begin position="169"/>
        <end position="196"/>
    </location>
</feature>
<keyword evidence="7" id="KW-1185">Reference proteome</keyword>
<dbReference type="Gene3D" id="1.20.5.170">
    <property type="match status" value="1"/>
</dbReference>
<dbReference type="GO" id="GO:0001228">
    <property type="term" value="F:DNA-binding transcription activator activity, RNA polymerase II-specific"/>
    <property type="evidence" value="ECO:0007669"/>
    <property type="project" value="TreeGrafter"/>
</dbReference>
<dbReference type="InterPro" id="IPR050936">
    <property type="entry name" value="AP-1-like"/>
</dbReference>
<dbReference type="SUPFAM" id="SSF57959">
    <property type="entry name" value="Leucine zipper domain"/>
    <property type="match status" value="1"/>
</dbReference>
<dbReference type="PANTHER" id="PTHR40621:SF6">
    <property type="entry name" value="AP-1-LIKE TRANSCRIPTION FACTOR YAP1-RELATED"/>
    <property type="match status" value="1"/>
</dbReference>
<feature type="region of interest" description="Disordered" evidence="4">
    <location>
        <begin position="467"/>
        <end position="515"/>
    </location>
</feature>
<feature type="region of interest" description="Disordered" evidence="4">
    <location>
        <begin position="280"/>
        <end position="432"/>
    </location>
</feature>
<keyword evidence="3" id="KW-0539">Nucleus</keyword>
<evidence type="ECO:0000256" key="1">
    <source>
        <dbReference type="ARBA" id="ARBA00004123"/>
    </source>
</evidence>
<dbReference type="InterPro" id="IPR046347">
    <property type="entry name" value="bZIP_sf"/>
</dbReference>
<proteinExistence type="predicted"/>
<sequence length="680" mass="71997">MAGTNTNGNQYNNQPYLSPNQQDLLLAALSSNKQGTKNTMNGQPKALPMSNGNMDASYFASPQQIDPLASFDTFNVDNSPYLDGFLDGDASFDFDLPEQEGQMFGDIPGVEPTTEDYNESHDKRKSPDDDLDEDEDGGGKRREGDDKNPKKPGRKPLTSEPTTVTAQRAFRERKEKHLKDLETKVGDLEKASESANHENGLLRAQVDRLQTELREYRKRLSLNSTGQGRSPPMSNGFSSYLNNMTGNGGSGSSSSSNSFQFDFPRFGGLPGAHIFNNGVLGKGESNANRKQTGGPGVLSRTGSGGSSMSPKTQMSGSTSSRQNSTGASPNSNGLVNADPMSVLFDASMNSSNGASPAGFTTSPPAMNGNQSARPSTDSSNNTSRVFQFNGGSSSSNSASPSDSSVSRYGPTSSCGTSPEPSHNSPANKVNDSTLDTVNEELGYVCHGNSEGEISFCEKLNEACGNPRNPVPRAMSHSNGTPAPAAATTTTNNAVSKPTTTNGDGALTTSTSTTSANNNDSIGFDWLSSTNGGQFDPLLFGDYRESTAAIVGDGDFNNGFFNDAFPIPDFGSPFNFGDTATPAPAAVPSKPNPMDVIERIQDGVDDDEVVPGEDPNALMSCHNIWDKLQNNQDFKDGNFDIDNLCSELRAKARCSESGVVVDQKDVDAALKRREAAAAAAM</sequence>
<evidence type="ECO:0000256" key="2">
    <source>
        <dbReference type="ARBA" id="ARBA00004496"/>
    </source>
</evidence>
<gene>
    <name evidence="6" type="ORF">K402DRAFT_335659</name>
</gene>
<feature type="region of interest" description="Disordered" evidence="4">
    <location>
        <begin position="1"/>
        <end position="21"/>
    </location>
</feature>
<feature type="compositionally biased region" description="Basic and acidic residues" evidence="4">
    <location>
        <begin position="137"/>
        <end position="149"/>
    </location>
</feature>
<reference evidence="6" key="1">
    <citation type="journal article" date="2020" name="Stud. Mycol.">
        <title>101 Dothideomycetes genomes: a test case for predicting lifestyles and emergence of pathogens.</title>
        <authorList>
            <person name="Haridas S."/>
            <person name="Albert R."/>
            <person name="Binder M."/>
            <person name="Bloem J."/>
            <person name="Labutti K."/>
            <person name="Salamov A."/>
            <person name="Andreopoulos B."/>
            <person name="Baker S."/>
            <person name="Barry K."/>
            <person name="Bills G."/>
            <person name="Bluhm B."/>
            <person name="Cannon C."/>
            <person name="Castanera R."/>
            <person name="Culley D."/>
            <person name="Daum C."/>
            <person name="Ezra D."/>
            <person name="Gonzalez J."/>
            <person name="Henrissat B."/>
            <person name="Kuo A."/>
            <person name="Liang C."/>
            <person name="Lipzen A."/>
            <person name="Lutzoni F."/>
            <person name="Magnuson J."/>
            <person name="Mondo S."/>
            <person name="Nolan M."/>
            <person name="Ohm R."/>
            <person name="Pangilinan J."/>
            <person name="Park H.-J."/>
            <person name="Ramirez L."/>
            <person name="Alfaro M."/>
            <person name="Sun H."/>
            <person name="Tritt A."/>
            <person name="Yoshinaga Y."/>
            <person name="Zwiers L.-H."/>
            <person name="Turgeon B."/>
            <person name="Goodwin S."/>
            <person name="Spatafora J."/>
            <person name="Crous P."/>
            <person name="Grigoriev I."/>
        </authorList>
    </citation>
    <scope>NUCLEOTIDE SEQUENCE</scope>
    <source>
        <strain evidence="6">CBS 113979</strain>
    </source>
</reference>
<accession>A0A6G1GVW3</accession>
<evidence type="ECO:0000313" key="7">
    <source>
        <dbReference type="Proteomes" id="UP000800041"/>
    </source>
</evidence>
<feature type="region of interest" description="Disordered" evidence="4">
    <location>
        <begin position="219"/>
        <end position="257"/>
    </location>
</feature>
<dbReference type="GO" id="GO:0090575">
    <property type="term" value="C:RNA polymerase II transcription regulator complex"/>
    <property type="evidence" value="ECO:0007669"/>
    <property type="project" value="TreeGrafter"/>
</dbReference>